<proteinExistence type="predicted"/>
<dbReference type="InterPro" id="IPR011990">
    <property type="entry name" value="TPR-like_helical_dom_sf"/>
</dbReference>
<evidence type="ECO:0008006" key="3">
    <source>
        <dbReference type="Google" id="ProtNLM"/>
    </source>
</evidence>
<dbReference type="InterPro" id="IPR052945">
    <property type="entry name" value="Mitotic_Regulator"/>
</dbReference>
<evidence type="ECO:0000313" key="2">
    <source>
        <dbReference type="Proteomes" id="UP000254720"/>
    </source>
</evidence>
<evidence type="ECO:0000313" key="1">
    <source>
        <dbReference type="EMBL" id="RDI46885.1"/>
    </source>
</evidence>
<accession>A0A370GT83</accession>
<keyword evidence="2" id="KW-1185">Reference proteome</keyword>
<dbReference type="SUPFAM" id="SSF81901">
    <property type="entry name" value="HCP-like"/>
    <property type="match status" value="1"/>
</dbReference>
<dbReference type="Pfam" id="PF08238">
    <property type="entry name" value="Sel1"/>
    <property type="match status" value="3"/>
</dbReference>
<organism evidence="1 2">
    <name type="scientific">Aquicella lusitana</name>
    <dbReference type="NCBI Taxonomy" id="254246"/>
    <lineage>
        <taxon>Bacteria</taxon>
        <taxon>Pseudomonadati</taxon>
        <taxon>Pseudomonadota</taxon>
        <taxon>Gammaproteobacteria</taxon>
        <taxon>Legionellales</taxon>
        <taxon>Coxiellaceae</taxon>
        <taxon>Aquicella</taxon>
    </lineage>
</organism>
<sequence length="174" mass="19441">MIEDFAQLIKQAAAGDEASVHRLLEHFRAQAISVEEQEQLQLYLKHAARQDHHAIYLQGILYEHGYGVAQDNDMAFLLMREAAGKGNAKATYEVGRHYLQGIGVSQHYESAFQWLSRAAGSPHYVPEAMYDLARLYENGWGVAPDANEARVWYEKAASKGHEAAKKALAAIKSK</sequence>
<dbReference type="InterPro" id="IPR006597">
    <property type="entry name" value="Sel1-like"/>
</dbReference>
<dbReference type="RefSeq" id="WP_114833658.1">
    <property type="nucleotide sequence ID" value="NZ_LR699114.1"/>
</dbReference>
<reference evidence="1 2" key="1">
    <citation type="submission" date="2018-07" db="EMBL/GenBank/DDBJ databases">
        <title>Genomic Encyclopedia of Type Strains, Phase IV (KMG-IV): sequencing the most valuable type-strain genomes for metagenomic binning, comparative biology and taxonomic classification.</title>
        <authorList>
            <person name="Goeker M."/>
        </authorList>
    </citation>
    <scope>NUCLEOTIDE SEQUENCE [LARGE SCALE GENOMIC DNA]</scope>
    <source>
        <strain evidence="1 2">DSM 16500</strain>
    </source>
</reference>
<dbReference type="SMART" id="SM00671">
    <property type="entry name" value="SEL1"/>
    <property type="match status" value="3"/>
</dbReference>
<gene>
    <name evidence="1" type="ORF">C8D86_1047</name>
</gene>
<dbReference type="Proteomes" id="UP000254720">
    <property type="component" value="Unassembled WGS sequence"/>
</dbReference>
<dbReference type="PANTHER" id="PTHR43628:SF1">
    <property type="entry name" value="CHITIN SYNTHASE REGULATORY FACTOR 2-RELATED"/>
    <property type="match status" value="1"/>
</dbReference>
<dbReference type="AlphaFoldDB" id="A0A370GT83"/>
<name>A0A370GT83_9COXI</name>
<dbReference type="EMBL" id="QQAX01000004">
    <property type="protein sequence ID" value="RDI46885.1"/>
    <property type="molecule type" value="Genomic_DNA"/>
</dbReference>
<dbReference type="PANTHER" id="PTHR43628">
    <property type="entry name" value="ACTIVATOR OF C KINASE PROTEIN 1-RELATED"/>
    <property type="match status" value="1"/>
</dbReference>
<dbReference type="OrthoDB" id="6114904at2"/>
<protein>
    <recommendedName>
        <fullName evidence="3">Sel1 repeat-containing protein</fullName>
    </recommendedName>
</protein>
<dbReference type="Gene3D" id="1.25.40.10">
    <property type="entry name" value="Tetratricopeptide repeat domain"/>
    <property type="match status" value="1"/>
</dbReference>
<comment type="caution">
    <text evidence="1">The sequence shown here is derived from an EMBL/GenBank/DDBJ whole genome shotgun (WGS) entry which is preliminary data.</text>
</comment>